<dbReference type="GO" id="GO:0016020">
    <property type="term" value="C:membrane"/>
    <property type="evidence" value="ECO:0007669"/>
    <property type="project" value="InterPro"/>
</dbReference>
<dbReference type="Gene3D" id="1.20.1310.20">
    <property type="entry name" value="Duffy-antigen binding domain"/>
    <property type="match status" value="2"/>
</dbReference>
<name>A0A024UWX7_PLAFA</name>
<feature type="domain" description="Duffy-binding-like" evidence="3">
    <location>
        <begin position="84"/>
        <end position="191"/>
    </location>
</feature>
<feature type="non-terminal residue" evidence="4">
    <location>
        <position position="724"/>
    </location>
</feature>
<sequence>MDVILKNVFGTLHKSLEGIRNHPKYAYDKNKTSPYKQLREDWWEANRHQVWRAMKCEIKKDKNMKCNGIPIEDYIPQRLRWMTEWAEWYCKAQNKYYGELEKECGGCMGNGQGCTSSDPKCKQCKNACDAYKKKIETWEKQWEKIKGKYEELYKKALDSVNGNGKGEKSTTSGTKDEKDVVDFLKQLLAQNSAAARVRVIRAAGSPTEITAAAPITPYSTAAGYIHQELGKTVGCNIQTKFCKHKIGSKASGTENKEYAFRDKPHDHDEACACRPPSTPVDVSRALKPRGPASEDSEDDEDEDEVEEEEGTTPGPPATPVPAGPTVVDVCKIVDGILKGNDGSNEISGCNPKESYPDWDCKKNIDNSHSGACMPPRRQKLCVRDLTQGGEIRKPEDILTKFINCAAKETHFAWHKYKKDNVNAENELKSGKIPEGFRKQMYYTFGDFRDIFFGTDISSCRYIKDTSQTIKSKLGDQATTEKGDTHIDDNKKLQEWWTIHGPKIWEGMLCALTNGLSESEKKNILQDYSYNKLNNAEKDDCCLEKFASKPQFLRWYVEWSDEFCRERKKLEDKVEDVCIKAKDYEGCKNNKSNNSCVKVCKEYENYITGKKTQYESQEGKFNTEKRQKKPEYNSYSKKDASEYLKDKCLDGTCDCMKKVKSIDNYWKNPHKTYDDNKLETKCECPPTPPKPASKPDLARSDTYQPPAPPKPRAGEGLGRSLPNEP</sequence>
<feature type="region of interest" description="Disordered" evidence="1">
    <location>
        <begin position="677"/>
        <end position="724"/>
    </location>
</feature>
<evidence type="ECO:0000259" key="2">
    <source>
        <dbReference type="Pfam" id="PF05424"/>
    </source>
</evidence>
<protein>
    <recommendedName>
        <fullName evidence="6">Duffy-binding-like domain-containing protein</fullName>
    </recommendedName>
</protein>
<accession>A0A024UWX7</accession>
<feature type="domain" description="Duffy-antigen binding" evidence="2">
    <location>
        <begin position="370"/>
        <end position="540"/>
    </location>
</feature>
<dbReference type="Pfam" id="PF05424">
    <property type="entry name" value="Duffy_binding"/>
    <property type="match status" value="2"/>
</dbReference>
<evidence type="ECO:0000256" key="1">
    <source>
        <dbReference type="SAM" id="MobiDB-lite"/>
    </source>
</evidence>
<feature type="region of interest" description="Disordered" evidence="1">
    <location>
        <begin position="265"/>
        <end position="324"/>
    </location>
</feature>
<evidence type="ECO:0000313" key="5">
    <source>
        <dbReference type="Proteomes" id="UP000030690"/>
    </source>
</evidence>
<dbReference type="SUPFAM" id="SSF140924">
    <property type="entry name" value="Duffy binding domain-like"/>
    <property type="match status" value="2"/>
</dbReference>
<gene>
    <name evidence="4" type="ORF">PFFVO_05971</name>
</gene>
<dbReference type="InterPro" id="IPR054595">
    <property type="entry name" value="DBL_C"/>
</dbReference>
<dbReference type="Gene3D" id="1.20.58.830">
    <property type="match status" value="2"/>
</dbReference>
<evidence type="ECO:0000313" key="4">
    <source>
        <dbReference type="EMBL" id="ETW15116.1"/>
    </source>
</evidence>
<evidence type="ECO:0008006" key="6">
    <source>
        <dbReference type="Google" id="ProtNLM"/>
    </source>
</evidence>
<dbReference type="EMBL" id="KI925265">
    <property type="protein sequence ID" value="ETW15116.1"/>
    <property type="molecule type" value="Genomic_DNA"/>
</dbReference>
<dbReference type="GO" id="GO:0046789">
    <property type="term" value="F:host cell surface receptor binding"/>
    <property type="evidence" value="ECO:0007669"/>
    <property type="project" value="InterPro"/>
</dbReference>
<feature type="compositionally biased region" description="Acidic residues" evidence="1">
    <location>
        <begin position="294"/>
        <end position="310"/>
    </location>
</feature>
<organism evidence="4 5">
    <name type="scientific">Plasmodium falciparum Vietnam Oak-Knoll</name>
    <name type="common">FVO</name>
    <dbReference type="NCBI Taxonomy" id="1036723"/>
    <lineage>
        <taxon>Eukaryota</taxon>
        <taxon>Sar</taxon>
        <taxon>Alveolata</taxon>
        <taxon>Apicomplexa</taxon>
        <taxon>Aconoidasida</taxon>
        <taxon>Haemosporida</taxon>
        <taxon>Plasmodiidae</taxon>
        <taxon>Plasmodium</taxon>
        <taxon>Plasmodium (Laverania)</taxon>
    </lineage>
</organism>
<dbReference type="AlphaFoldDB" id="A0A024UWX7"/>
<feature type="domain" description="Duffy-antigen binding" evidence="2">
    <location>
        <begin position="5"/>
        <end position="80"/>
    </location>
</feature>
<dbReference type="InterPro" id="IPR008602">
    <property type="entry name" value="Duffy-antigen-binding"/>
</dbReference>
<dbReference type="InterPro" id="IPR042202">
    <property type="entry name" value="Duffy-ag-bd_sf"/>
</dbReference>
<proteinExistence type="predicted"/>
<dbReference type="Proteomes" id="UP000030690">
    <property type="component" value="Unassembled WGS sequence"/>
</dbReference>
<reference evidence="4 5" key="2">
    <citation type="submission" date="2013-02" db="EMBL/GenBank/DDBJ databases">
        <title>The Genome Sequence of Plasmodium falciparum Vietnam Oak-Knoll (FVO).</title>
        <authorList>
            <consortium name="The Broad Institute Genome Sequencing Platform"/>
            <consortium name="The Broad Institute Genome Sequencing Center for Infectious Disease"/>
            <person name="Neafsey D."/>
            <person name="Cheeseman I."/>
            <person name="Volkman S."/>
            <person name="Adams J."/>
            <person name="Walker B."/>
            <person name="Young S.K."/>
            <person name="Zeng Q."/>
            <person name="Gargeya S."/>
            <person name="Fitzgerald M."/>
            <person name="Haas B."/>
            <person name="Abouelleil A."/>
            <person name="Alvarado L."/>
            <person name="Arachchi H.M."/>
            <person name="Berlin A.M."/>
            <person name="Chapman S.B."/>
            <person name="Dewar J."/>
            <person name="Goldberg J."/>
            <person name="Griggs A."/>
            <person name="Gujja S."/>
            <person name="Hansen M."/>
            <person name="Howarth C."/>
            <person name="Imamovic A."/>
            <person name="Larimer J."/>
            <person name="McCowan C."/>
            <person name="Murphy C."/>
            <person name="Neiman D."/>
            <person name="Pearson M."/>
            <person name="Priest M."/>
            <person name="Roberts A."/>
            <person name="Saif S."/>
            <person name="Shea T."/>
            <person name="Sisk P."/>
            <person name="Sykes S."/>
            <person name="Wortman J."/>
            <person name="Nusbaum C."/>
            <person name="Birren B."/>
        </authorList>
    </citation>
    <scope>NUCLEOTIDE SEQUENCE [LARGE SCALE GENOMIC DNA]</scope>
    <source>
        <strain evidence="5">Vietnam Oak-Knoll (FVO)</strain>
    </source>
</reference>
<evidence type="ECO:0000259" key="3">
    <source>
        <dbReference type="Pfam" id="PF22672"/>
    </source>
</evidence>
<reference evidence="4 5" key="1">
    <citation type="submission" date="2013-02" db="EMBL/GenBank/DDBJ databases">
        <title>The Genome Annotation of Plasmodium falciparum Vietnam Oak-Knoll (FVO).</title>
        <authorList>
            <consortium name="The Broad Institute Genome Sequencing Platform"/>
            <consortium name="The Broad Institute Genome Sequencing Center for Infectious Disease"/>
            <person name="Neafsey D."/>
            <person name="Hoffman S."/>
            <person name="Volkman S."/>
            <person name="Rosenthal P."/>
            <person name="Walker B."/>
            <person name="Young S.K."/>
            <person name="Zeng Q."/>
            <person name="Gargeya S."/>
            <person name="Fitzgerald M."/>
            <person name="Haas B."/>
            <person name="Abouelleil A."/>
            <person name="Allen A.W."/>
            <person name="Alvarado L."/>
            <person name="Arachchi H.M."/>
            <person name="Berlin A.M."/>
            <person name="Chapman S.B."/>
            <person name="Gainer-Dewar J."/>
            <person name="Goldberg J."/>
            <person name="Griggs A."/>
            <person name="Gujja S."/>
            <person name="Hansen M."/>
            <person name="Howarth C."/>
            <person name="Imamovic A."/>
            <person name="Ireland A."/>
            <person name="Larimer J."/>
            <person name="McCowan C."/>
            <person name="Murphy C."/>
            <person name="Pearson M."/>
            <person name="Poon T.W."/>
            <person name="Priest M."/>
            <person name="Roberts A."/>
            <person name="Saif S."/>
            <person name="Shea T."/>
            <person name="Sisk P."/>
            <person name="Sykes S."/>
            <person name="Wortman J."/>
            <person name="Nusbaum C."/>
            <person name="Birren B."/>
        </authorList>
    </citation>
    <scope>NUCLEOTIDE SEQUENCE [LARGE SCALE GENOMIC DNA]</scope>
    <source>
        <strain evidence="5">Vietnam Oak-Knoll (FVO)</strain>
    </source>
</reference>
<dbReference type="Pfam" id="PF22672">
    <property type="entry name" value="DBL_C"/>
    <property type="match status" value="1"/>
</dbReference>
<feature type="compositionally biased region" description="Pro residues" evidence="1">
    <location>
        <begin position="313"/>
        <end position="322"/>
    </location>
</feature>